<name>A0A5R9C0F5_9LACT</name>
<proteinExistence type="predicted"/>
<accession>A0A5R9C0F5</accession>
<sequence length="88" mass="10169">MHELLLVFVVTLGTLGLQIFLSLRKESYWGLIIPILIVAYSLYKLLSTDFFFELASNYYKFASIAQACIPAILLLIVHFICRKIRKNE</sequence>
<dbReference type="Proteomes" id="UP000307201">
    <property type="component" value="Unassembled WGS sequence"/>
</dbReference>
<organism evidence="2 3">
    <name type="scientific">Marinilactibacillus psychrotolerans</name>
    <dbReference type="NCBI Taxonomy" id="191770"/>
    <lineage>
        <taxon>Bacteria</taxon>
        <taxon>Bacillati</taxon>
        <taxon>Bacillota</taxon>
        <taxon>Bacilli</taxon>
        <taxon>Lactobacillales</taxon>
        <taxon>Carnobacteriaceae</taxon>
        <taxon>Marinilactibacillus</taxon>
    </lineage>
</organism>
<evidence type="ECO:0000256" key="1">
    <source>
        <dbReference type="SAM" id="Phobius"/>
    </source>
</evidence>
<evidence type="ECO:0000313" key="2">
    <source>
        <dbReference type="EMBL" id="TLQ06151.1"/>
    </source>
</evidence>
<feature type="transmembrane region" description="Helical" evidence="1">
    <location>
        <begin position="6"/>
        <end position="23"/>
    </location>
</feature>
<dbReference type="EMBL" id="VBTE01000038">
    <property type="protein sequence ID" value="TLQ06151.1"/>
    <property type="molecule type" value="Genomic_DNA"/>
</dbReference>
<reference evidence="2 3" key="1">
    <citation type="submission" date="2019-05" db="EMBL/GenBank/DDBJ databases">
        <title>The metagenome of a microbial culture collection derived from dairy environment covers the genomic content of the human microbiome.</title>
        <authorList>
            <person name="Roder T."/>
            <person name="Wuthrich D."/>
            <person name="Sattari Z."/>
            <person name="Von Ah U."/>
            <person name="Bar C."/>
            <person name="Ronchi F."/>
            <person name="Macpherson A.J."/>
            <person name="Ganal-Vonarburg S.C."/>
            <person name="Bruggmann R."/>
            <person name="Vergeres G."/>
        </authorList>
    </citation>
    <scope>NUCLEOTIDE SEQUENCE [LARGE SCALE GENOMIC DNA]</scope>
    <source>
        <strain evidence="2 3">FAM 24235</strain>
    </source>
</reference>
<comment type="caution">
    <text evidence="2">The sequence shown here is derived from an EMBL/GenBank/DDBJ whole genome shotgun (WGS) entry which is preliminary data.</text>
</comment>
<keyword evidence="1" id="KW-0812">Transmembrane</keyword>
<feature type="transmembrane region" description="Helical" evidence="1">
    <location>
        <begin position="28"/>
        <end position="46"/>
    </location>
</feature>
<keyword evidence="1" id="KW-1133">Transmembrane helix</keyword>
<evidence type="ECO:0000313" key="3">
    <source>
        <dbReference type="Proteomes" id="UP000307201"/>
    </source>
</evidence>
<protein>
    <submittedName>
        <fullName evidence="2">Uncharacterized protein</fullName>
    </submittedName>
</protein>
<gene>
    <name evidence="2" type="ORF">FEZ48_10875</name>
</gene>
<dbReference type="AlphaFoldDB" id="A0A5R9C0F5"/>
<keyword evidence="1" id="KW-0472">Membrane</keyword>
<feature type="transmembrane region" description="Helical" evidence="1">
    <location>
        <begin position="58"/>
        <end position="81"/>
    </location>
</feature>